<evidence type="ECO:0000256" key="3">
    <source>
        <dbReference type="ARBA" id="ARBA00022617"/>
    </source>
</evidence>
<keyword evidence="9 12" id="KW-0503">Monooxygenase</keyword>
<dbReference type="EMBL" id="MK534547">
    <property type="protein sequence ID" value="QFS19029.1"/>
    <property type="molecule type" value="mRNA"/>
</dbReference>
<dbReference type="GO" id="GO:0020037">
    <property type="term" value="F:heme binding"/>
    <property type="evidence" value="ECO:0007669"/>
    <property type="project" value="InterPro"/>
</dbReference>
<evidence type="ECO:0000256" key="8">
    <source>
        <dbReference type="ARBA" id="ARBA00023004"/>
    </source>
</evidence>
<keyword evidence="3 11" id="KW-0349">Heme</keyword>
<reference evidence="14" key="1">
    <citation type="submission" date="2019-02" db="EMBL/GenBank/DDBJ databases">
        <title>Molecular basis of C-30 product regioselectivity of legume oxidases involved in high-value triterpenoid biosynthesis.</title>
        <authorList>
            <person name="Fanani M.Z."/>
            <person name="Fukushima E.O."/>
            <person name="Sawai S."/>
            <person name="Tang J."/>
            <person name="Ishimori M."/>
            <person name="Sudo H."/>
            <person name="Ohyama K."/>
            <person name="Seki H."/>
            <person name="Saito K."/>
            <person name="Muranaka T."/>
        </authorList>
    </citation>
    <scope>NUCLEOTIDE SEQUENCE</scope>
</reference>
<gene>
    <name evidence="14" type="primary">CYP72A560</name>
</gene>
<evidence type="ECO:0000256" key="12">
    <source>
        <dbReference type="RuleBase" id="RU000461"/>
    </source>
</evidence>
<dbReference type="InterPro" id="IPR050665">
    <property type="entry name" value="Cytochrome_P450_Monooxygen"/>
</dbReference>
<sequence length="518" mass="59200">MATITSIILFTLLTLFLILAWRILNWLWLKPKKLEKFLREQGLKGNSYRLLVGDMNDLLKMRKEATSKPMNLSDDIVPRVFTFVQQSVAKHGKNSFIWFGPTPRVNLTDPELIRDVFNKMYDFQKPIANPLGKLLANGLISHEGEQWSKHRKIINPAFHLEKLKIMLPIYLKSCDDLISKWEKMLASDGSSEMDVWPFLQNLASDVISRAAFGSSYEEGKRIFQLQTEQAKLTMSLMTKVYIPGWRFLPTTTHRRMKEIDRDVKASLTDMINKRERALKAGEATKDDLLGILLESNHKEMEEHGNNKNVGMSLDDVIEECKLFYFAGQETTSVLLVWTMVLLSRYPDWQERAREEVLLVFGNNKPDFDGLSHLKIVTMILYEVLRLYPPAIALARCAHKDMKLGNLALPAGVQVFLSIILVHHDIELWGDDAKVFNPERFSEGVLKATNGRNSFFPFGGGPRICIGQNFSMLEAKMAIAMILQRFSFELSPSYAHAPATVITLQPQYGAHIILRKVEL</sequence>
<keyword evidence="4 13" id="KW-0812">Transmembrane</keyword>
<evidence type="ECO:0000256" key="11">
    <source>
        <dbReference type="PIRSR" id="PIRSR602401-1"/>
    </source>
</evidence>
<keyword evidence="10 13" id="KW-0472">Membrane</keyword>
<dbReference type="InterPro" id="IPR001128">
    <property type="entry name" value="Cyt_P450"/>
</dbReference>
<evidence type="ECO:0000256" key="13">
    <source>
        <dbReference type="SAM" id="Phobius"/>
    </source>
</evidence>
<evidence type="ECO:0000313" key="14">
    <source>
        <dbReference type="EMBL" id="QFS19029.1"/>
    </source>
</evidence>
<evidence type="ECO:0000256" key="9">
    <source>
        <dbReference type="ARBA" id="ARBA00023033"/>
    </source>
</evidence>
<dbReference type="SUPFAM" id="SSF48264">
    <property type="entry name" value="Cytochrome P450"/>
    <property type="match status" value="1"/>
</dbReference>
<keyword evidence="6 13" id="KW-1133">Transmembrane helix</keyword>
<evidence type="ECO:0000256" key="6">
    <source>
        <dbReference type="ARBA" id="ARBA00022989"/>
    </source>
</evidence>
<keyword evidence="5 11" id="KW-0479">Metal-binding</keyword>
<evidence type="ECO:0000256" key="1">
    <source>
        <dbReference type="ARBA" id="ARBA00004167"/>
    </source>
</evidence>
<proteinExistence type="evidence at transcript level"/>
<comment type="subcellular location">
    <subcellularLocation>
        <location evidence="1">Membrane</location>
        <topology evidence="1">Single-pass membrane protein</topology>
    </subcellularLocation>
</comment>
<accession>A0A5P8TXP5</accession>
<dbReference type="InterPro" id="IPR002401">
    <property type="entry name" value="Cyt_P450_E_grp-I"/>
</dbReference>
<dbReference type="PROSITE" id="PS00086">
    <property type="entry name" value="CYTOCHROME_P450"/>
    <property type="match status" value="1"/>
</dbReference>
<dbReference type="PANTHER" id="PTHR24282">
    <property type="entry name" value="CYTOCHROME P450 FAMILY MEMBER"/>
    <property type="match status" value="1"/>
</dbReference>
<dbReference type="FunFam" id="1.10.630.10:FF:000029">
    <property type="entry name" value="Cytochrome P450 734A1"/>
    <property type="match status" value="1"/>
</dbReference>
<feature type="transmembrane region" description="Helical" evidence="13">
    <location>
        <begin position="6"/>
        <end position="29"/>
    </location>
</feature>
<dbReference type="Pfam" id="PF00067">
    <property type="entry name" value="p450"/>
    <property type="match status" value="1"/>
</dbReference>
<dbReference type="InterPro" id="IPR017972">
    <property type="entry name" value="Cyt_P450_CS"/>
</dbReference>
<dbReference type="GO" id="GO:0005506">
    <property type="term" value="F:iron ion binding"/>
    <property type="evidence" value="ECO:0007669"/>
    <property type="project" value="InterPro"/>
</dbReference>
<name>A0A5P8TXP5_MEDTR</name>
<comment type="cofactor">
    <cofactor evidence="11">
        <name>heme</name>
        <dbReference type="ChEBI" id="CHEBI:30413"/>
    </cofactor>
</comment>
<evidence type="ECO:0000256" key="5">
    <source>
        <dbReference type="ARBA" id="ARBA00022723"/>
    </source>
</evidence>
<evidence type="ECO:0000256" key="4">
    <source>
        <dbReference type="ARBA" id="ARBA00022692"/>
    </source>
</evidence>
<keyword evidence="8 11" id="KW-0408">Iron</keyword>
<protein>
    <submittedName>
        <fullName evidence="14">Cytochrome P450 72A560</fullName>
    </submittedName>
</protein>
<evidence type="ECO:0000256" key="7">
    <source>
        <dbReference type="ARBA" id="ARBA00023002"/>
    </source>
</evidence>
<dbReference type="PRINTS" id="PR00385">
    <property type="entry name" value="P450"/>
</dbReference>
<organism evidence="14">
    <name type="scientific">Medicago truncatula</name>
    <name type="common">Barrel medic</name>
    <name type="synonym">Medicago tribuloides</name>
    <dbReference type="NCBI Taxonomy" id="3880"/>
    <lineage>
        <taxon>Eukaryota</taxon>
        <taxon>Viridiplantae</taxon>
        <taxon>Streptophyta</taxon>
        <taxon>Embryophyta</taxon>
        <taxon>Tracheophyta</taxon>
        <taxon>Spermatophyta</taxon>
        <taxon>Magnoliopsida</taxon>
        <taxon>eudicotyledons</taxon>
        <taxon>Gunneridae</taxon>
        <taxon>Pentapetalae</taxon>
        <taxon>rosids</taxon>
        <taxon>fabids</taxon>
        <taxon>Fabales</taxon>
        <taxon>Fabaceae</taxon>
        <taxon>Papilionoideae</taxon>
        <taxon>50 kb inversion clade</taxon>
        <taxon>NPAAA clade</taxon>
        <taxon>Hologalegina</taxon>
        <taxon>IRL clade</taxon>
        <taxon>Trifolieae</taxon>
        <taxon>Medicago</taxon>
    </lineage>
</organism>
<comment type="similarity">
    <text evidence="2 12">Belongs to the cytochrome P450 family.</text>
</comment>
<feature type="binding site" description="axial binding residue" evidence="11">
    <location>
        <position position="464"/>
    </location>
    <ligand>
        <name>heme</name>
        <dbReference type="ChEBI" id="CHEBI:30413"/>
    </ligand>
    <ligandPart>
        <name>Fe</name>
        <dbReference type="ChEBI" id="CHEBI:18248"/>
    </ligandPart>
</feature>
<dbReference type="PRINTS" id="PR00463">
    <property type="entry name" value="EP450I"/>
</dbReference>
<evidence type="ECO:0000256" key="10">
    <source>
        <dbReference type="ARBA" id="ARBA00023136"/>
    </source>
</evidence>
<keyword evidence="7 12" id="KW-0560">Oxidoreductase</keyword>
<dbReference type="GO" id="GO:0016020">
    <property type="term" value="C:membrane"/>
    <property type="evidence" value="ECO:0007669"/>
    <property type="project" value="UniProtKB-SubCell"/>
</dbReference>
<evidence type="ECO:0000256" key="2">
    <source>
        <dbReference type="ARBA" id="ARBA00010617"/>
    </source>
</evidence>
<dbReference type="CDD" id="cd20642">
    <property type="entry name" value="CYP72"/>
    <property type="match status" value="1"/>
</dbReference>
<dbReference type="PANTHER" id="PTHR24282:SF255">
    <property type="entry name" value="CYTOCHROME P450 72A11-RELATED"/>
    <property type="match status" value="1"/>
</dbReference>
<dbReference type="InterPro" id="IPR036396">
    <property type="entry name" value="Cyt_P450_sf"/>
</dbReference>
<dbReference type="Gene3D" id="1.10.630.10">
    <property type="entry name" value="Cytochrome P450"/>
    <property type="match status" value="1"/>
</dbReference>
<dbReference type="AlphaFoldDB" id="A0A5P8TXP5"/>
<dbReference type="GO" id="GO:0016709">
    <property type="term" value="F:oxidoreductase activity, acting on paired donors, with incorporation or reduction of molecular oxygen, NAD(P)H as one donor, and incorporation of one atom of oxygen"/>
    <property type="evidence" value="ECO:0007669"/>
    <property type="project" value="UniProtKB-ARBA"/>
</dbReference>